<dbReference type="PATRIC" id="fig|1618570.3.peg.1068"/>
<sequence>MYTRNRLNKGFIYPLIILGIVIIVGIIAILYLSINANKIDLVTNLKKESEPISDQNIVTPTPFPFQELTIPYLRSRSYEGRFLSMDKYAEESIYTSYIASYSSDGLKINGLLTIPNGPVPQSSENGVGWPAIVFVHGYIVPENYRTTINYASYVDYLANNGFVVFKIDLRGHGDSEGEPGGAYYSSDYVIDTLNAYSALQNSDFVNKEKIGLWGHSMAGNIVLRAFAAKTDVPAVVIWAGAGYTYTDLQEYMIEDNSYRTPPPNSERAKKRQELRDAYGTFDPNHWFWKQVPATNYLTDLKGAIQLNHAKDDRVVSLEYSSNLNKILDGTAITHELREYSAGGHNLTGLGRG</sequence>
<keyword evidence="2" id="KW-0472">Membrane</keyword>
<dbReference type="InterPro" id="IPR029058">
    <property type="entry name" value="AB_hydrolase_fold"/>
</dbReference>
<feature type="domain" description="Serine aminopeptidase S33" evidence="3">
    <location>
        <begin position="131"/>
        <end position="241"/>
    </location>
</feature>
<evidence type="ECO:0000313" key="5">
    <source>
        <dbReference type="Proteomes" id="UP000034081"/>
    </source>
</evidence>
<dbReference type="InterPro" id="IPR022742">
    <property type="entry name" value="Hydrolase_4"/>
</dbReference>
<accession>A0A0G0L1P5</accession>
<dbReference type="Gene3D" id="3.40.50.1820">
    <property type="entry name" value="alpha/beta hydrolase"/>
    <property type="match status" value="1"/>
</dbReference>
<dbReference type="PANTHER" id="PTHR22946">
    <property type="entry name" value="DIENELACTONE HYDROLASE DOMAIN-CONTAINING PROTEIN-RELATED"/>
    <property type="match status" value="1"/>
</dbReference>
<dbReference type="InterPro" id="IPR050261">
    <property type="entry name" value="FrsA_esterase"/>
</dbReference>
<organism evidence="4 5">
    <name type="scientific">Candidatus Woesebacteria bacterium GW2011_GWB1_38_8</name>
    <dbReference type="NCBI Taxonomy" id="1618570"/>
    <lineage>
        <taxon>Bacteria</taxon>
        <taxon>Candidatus Woeseibacteriota</taxon>
    </lineage>
</organism>
<dbReference type="GO" id="GO:0004177">
    <property type="term" value="F:aminopeptidase activity"/>
    <property type="evidence" value="ECO:0007669"/>
    <property type="project" value="UniProtKB-KW"/>
</dbReference>
<evidence type="ECO:0000313" key="4">
    <source>
        <dbReference type="EMBL" id="KKQ84922.1"/>
    </source>
</evidence>
<feature type="transmembrane region" description="Helical" evidence="2">
    <location>
        <begin position="12"/>
        <end position="34"/>
    </location>
</feature>
<keyword evidence="4" id="KW-0031">Aminopeptidase</keyword>
<dbReference type="AlphaFoldDB" id="A0A0G0L1P5"/>
<dbReference type="Pfam" id="PF12146">
    <property type="entry name" value="Hydrolase_4"/>
    <property type="match status" value="1"/>
</dbReference>
<dbReference type="Proteomes" id="UP000034081">
    <property type="component" value="Unassembled WGS sequence"/>
</dbReference>
<protein>
    <submittedName>
        <fullName evidence="4">Dipeptidylaminopeptidase/acylaminoacyl-peptidase</fullName>
    </submittedName>
</protein>
<dbReference type="EMBL" id="LBVL01000012">
    <property type="protein sequence ID" value="KKQ84922.1"/>
    <property type="molecule type" value="Genomic_DNA"/>
</dbReference>
<comment type="caution">
    <text evidence="4">The sequence shown here is derived from an EMBL/GenBank/DDBJ whole genome shotgun (WGS) entry which is preliminary data.</text>
</comment>
<evidence type="ECO:0000256" key="1">
    <source>
        <dbReference type="ARBA" id="ARBA00022801"/>
    </source>
</evidence>
<evidence type="ECO:0000256" key="2">
    <source>
        <dbReference type="SAM" id="Phobius"/>
    </source>
</evidence>
<evidence type="ECO:0000259" key="3">
    <source>
        <dbReference type="Pfam" id="PF12146"/>
    </source>
</evidence>
<gene>
    <name evidence="4" type="ORF">UT08_C0012G0018</name>
</gene>
<dbReference type="PANTHER" id="PTHR22946:SF9">
    <property type="entry name" value="POLYKETIDE TRANSFERASE AF380"/>
    <property type="match status" value="1"/>
</dbReference>
<name>A0A0G0L1P5_9BACT</name>
<keyword evidence="1" id="KW-0378">Hydrolase</keyword>
<reference evidence="4 5" key="1">
    <citation type="journal article" date="2015" name="Nature">
        <title>rRNA introns, odd ribosomes, and small enigmatic genomes across a large radiation of phyla.</title>
        <authorList>
            <person name="Brown C.T."/>
            <person name="Hug L.A."/>
            <person name="Thomas B.C."/>
            <person name="Sharon I."/>
            <person name="Castelle C.J."/>
            <person name="Singh A."/>
            <person name="Wilkins M.J."/>
            <person name="Williams K.H."/>
            <person name="Banfield J.F."/>
        </authorList>
    </citation>
    <scope>NUCLEOTIDE SEQUENCE [LARGE SCALE GENOMIC DNA]</scope>
</reference>
<proteinExistence type="predicted"/>
<dbReference type="SUPFAM" id="SSF53474">
    <property type="entry name" value="alpha/beta-Hydrolases"/>
    <property type="match status" value="1"/>
</dbReference>
<keyword evidence="2" id="KW-0812">Transmembrane</keyword>
<dbReference type="GO" id="GO:0052689">
    <property type="term" value="F:carboxylic ester hydrolase activity"/>
    <property type="evidence" value="ECO:0007669"/>
    <property type="project" value="UniProtKB-ARBA"/>
</dbReference>
<keyword evidence="2" id="KW-1133">Transmembrane helix</keyword>
<dbReference type="STRING" id="1618570.UT08_C0012G0018"/>
<keyword evidence="4" id="KW-0645">Protease</keyword>